<evidence type="ECO:0000256" key="1">
    <source>
        <dbReference type="ARBA" id="ARBA00008601"/>
    </source>
</evidence>
<feature type="region of interest" description="Disordered" evidence="5">
    <location>
        <begin position="474"/>
        <end position="505"/>
    </location>
</feature>
<dbReference type="EC" id="3.1.3.48" evidence="2"/>
<feature type="compositionally biased region" description="Polar residues" evidence="5">
    <location>
        <begin position="255"/>
        <end position="266"/>
    </location>
</feature>
<feature type="region of interest" description="Disordered" evidence="5">
    <location>
        <begin position="229"/>
        <end position="358"/>
    </location>
</feature>
<evidence type="ECO:0000256" key="4">
    <source>
        <dbReference type="ARBA" id="ARBA00022912"/>
    </source>
</evidence>
<accession>A0A316VMX4</accession>
<dbReference type="GO" id="GO:0005634">
    <property type="term" value="C:nucleus"/>
    <property type="evidence" value="ECO:0007669"/>
    <property type="project" value="TreeGrafter"/>
</dbReference>
<dbReference type="GO" id="GO:0008138">
    <property type="term" value="F:protein tyrosine/serine/threonine phosphatase activity"/>
    <property type="evidence" value="ECO:0007669"/>
    <property type="project" value="TreeGrafter"/>
</dbReference>
<dbReference type="PROSITE" id="PS50054">
    <property type="entry name" value="TYR_PHOSPHATASE_DUAL"/>
    <property type="match status" value="1"/>
</dbReference>
<evidence type="ECO:0000256" key="2">
    <source>
        <dbReference type="ARBA" id="ARBA00013064"/>
    </source>
</evidence>
<dbReference type="InParanoid" id="A0A316VMX4"/>
<reference evidence="8 9" key="1">
    <citation type="journal article" date="2018" name="Mol. Biol. Evol.">
        <title>Broad Genomic Sampling Reveals a Smut Pathogenic Ancestry of the Fungal Clade Ustilaginomycotina.</title>
        <authorList>
            <person name="Kijpornyongpan T."/>
            <person name="Mondo S.J."/>
            <person name="Barry K."/>
            <person name="Sandor L."/>
            <person name="Lee J."/>
            <person name="Lipzen A."/>
            <person name="Pangilinan J."/>
            <person name="LaButti K."/>
            <person name="Hainaut M."/>
            <person name="Henrissat B."/>
            <person name="Grigoriev I.V."/>
            <person name="Spatafora J.W."/>
            <person name="Aime M.C."/>
        </authorList>
    </citation>
    <scope>NUCLEOTIDE SEQUENCE [LARGE SCALE GENOMIC DNA]</scope>
    <source>
        <strain evidence="8 9">MCA 3882</strain>
    </source>
</reference>
<proteinExistence type="inferred from homology"/>
<feature type="region of interest" description="Disordered" evidence="5">
    <location>
        <begin position="94"/>
        <end position="123"/>
    </location>
</feature>
<feature type="compositionally biased region" description="Polar residues" evidence="5">
    <location>
        <begin position="479"/>
        <end position="488"/>
    </location>
</feature>
<dbReference type="OrthoDB" id="2017893at2759"/>
<evidence type="ECO:0000313" key="8">
    <source>
        <dbReference type="EMBL" id="PWN37451.1"/>
    </source>
</evidence>
<dbReference type="AlphaFoldDB" id="A0A316VMX4"/>
<keyword evidence="9" id="KW-1185">Reference proteome</keyword>
<dbReference type="InterPro" id="IPR000340">
    <property type="entry name" value="Dual-sp_phosphatase_cat-dom"/>
</dbReference>
<dbReference type="RefSeq" id="XP_025357753.1">
    <property type="nucleotide sequence ID" value="XM_025497148.1"/>
</dbReference>
<dbReference type="PANTHER" id="PTHR45848:SF4">
    <property type="entry name" value="DUAL SPECIFICITY PROTEIN PHOSPHATASE 12"/>
    <property type="match status" value="1"/>
</dbReference>
<keyword evidence="4" id="KW-0904">Protein phosphatase</keyword>
<dbReference type="InterPro" id="IPR003595">
    <property type="entry name" value="Tyr_Pase_cat"/>
</dbReference>
<keyword evidence="3" id="KW-0378">Hydrolase</keyword>
<sequence length="580" mass="62986">MDQIIPGLWIGDLACALATDYLEMAGITHIVTAMKQRLPSPITLPDGRKIDDDHIYHVNIDDIESAPILVHFPGVIEFIDEALQQTWIEDGDGEEISAETQDEQKASNSRTNPPPGKKPGQWATMGEGTVLVHCHAGISRSVAIVLAYLMHMRKISVQDALNLVRSRRSIADPNSGFMHQLELYESADCSVDVRNQRIRRFLMSQASILRGDPIDDVLLSYYPSPLHSPANSFPGSTQQGSGSGGIGGMGLQFSKLDTSDSGSRKSSVGHAASDSDHQSPISSGRNSATMSRQNSRIAASTAAARGANERHRSEPHEVMITVNSGNLPGGVNKVRGNQARSESSRAQTNNSSSLPKPKFKAMKLRCKKCRRELAAQDHVVEHEAGMGKDAFDVRKREKDIEQKSRDNRATMEQSNTQDLTLEERFGATERPSGNDVTEEEETENAKPIPPAPSAFKSAASLSAQLPPHLAALRRGTPAAPQTNGNSIPSRPPPSATQSQASTPSNDFRKMLHSHLCSSYFVEPLAWMTMLRSGEVAGRLDCPTARCGAKLGSWDWAGMQCACGAWVTPAFALHRSKVDEV</sequence>
<gene>
    <name evidence="8" type="ORF">FA14DRAFT_141728</name>
</gene>
<evidence type="ECO:0000259" key="7">
    <source>
        <dbReference type="PROSITE" id="PS50056"/>
    </source>
</evidence>
<feature type="domain" description="Tyrosine-protein phosphatase" evidence="6">
    <location>
        <begin position="1"/>
        <end position="190"/>
    </location>
</feature>
<dbReference type="SUPFAM" id="SSF52799">
    <property type="entry name" value="(Phosphotyrosine protein) phosphatases II"/>
    <property type="match status" value="1"/>
</dbReference>
<feature type="compositionally biased region" description="Basic and acidic residues" evidence="5">
    <location>
        <begin position="390"/>
        <end position="409"/>
    </location>
</feature>
<feature type="compositionally biased region" description="Polar residues" evidence="5">
    <location>
        <begin position="338"/>
        <end position="354"/>
    </location>
</feature>
<protein>
    <recommendedName>
        <fullName evidence="2">protein-tyrosine-phosphatase</fullName>
        <ecNumber evidence="2">3.1.3.48</ecNumber>
    </recommendedName>
</protein>
<dbReference type="EMBL" id="KZ819602">
    <property type="protein sequence ID" value="PWN37451.1"/>
    <property type="molecule type" value="Genomic_DNA"/>
</dbReference>
<dbReference type="PANTHER" id="PTHR45848">
    <property type="entry name" value="DUAL SPECIFICITY PROTEIN PHOSPHATASE 12 FAMILY MEMBER"/>
    <property type="match status" value="1"/>
</dbReference>
<name>A0A316VMX4_9BASI</name>
<dbReference type="SMART" id="SM00404">
    <property type="entry name" value="PTPc_motif"/>
    <property type="match status" value="1"/>
</dbReference>
<evidence type="ECO:0000259" key="6">
    <source>
        <dbReference type="PROSITE" id="PS50054"/>
    </source>
</evidence>
<feature type="region of interest" description="Disordered" evidence="5">
    <location>
        <begin position="390"/>
        <end position="454"/>
    </location>
</feature>
<evidence type="ECO:0000313" key="9">
    <source>
        <dbReference type="Proteomes" id="UP000245771"/>
    </source>
</evidence>
<organism evidence="8 9">
    <name type="scientific">Meira miltonrushii</name>
    <dbReference type="NCBI Taxonomy" id="1280837"/>
    <lineage>
        <taxon>Eukaryota</taxon>
        <taxon>Fungi</taxon>
        <taxon>Dikarya</taxon>
        <taxon>Basidiomycota</taxon>
        <taxon>Ustilaginomycotina</taxon>
        <taxon>Exobasidiomycetes</taxon>
        <taxon>Exobasidiales</taxon>
        <taxon>Brachybasidiaceae</taxon>
        <taxon>Meira</taxon>
    </lineage>
</organism>
<evidence type="ECO:0000256" key="3">
    <source>
        <dbReference type="ARBA" id="ARBA00022801"/>
    </source>
</evidence>
<feature type="compositionally biased region" description="Basic and acidic residues" evidence="5">
    <location>
        <begin position="307"/>
        <end position="317"/>
    </location>
</feature>
<dbReference type="GO" id="GO:0004725">
    <property type="term" value="F:protein tyrosine phosphatase activity"/>
    <property type="evidence" value="ECO:0007669"/>
    <property type="project" value="UniProtKB-EC"/>
</dbReference>
<dbReference type="GeneID" id="37018929"/>
<dbReference type="PROSITE" id="PS50056">
    <property type="entry name" value="TYR_PHOSPHATASE_2"/>
    <property type="match status" value="1"/>
</dbReference>
<dbReference type="Pfam" id="PF00782">
    <property type="entry name" value="DSPc"/>
    <property type="match status" value="1"/>
</dbReference>
<dbReference type="InterPro" id="IPR000387">
    <property type="entry name" value="Tyr_Pase_dom"/>
</dbReference>
<feature type="compositionally biased region" description="Polar residues" evidence="5">
    <location>
        <begin position="410"/>
        <end position="419"/>
    </location>
</feature>
<dbReference type="Gene3D" id="3.90.190.10">
    <property type="entry name" value="Protein tyrosine phosphatase superfamily"/>
    <property type="match status" value="1"/>
</dbReference>
<comment type="similarity">
    <text evidence="1">Belongs to the protein-tyrosine phosphatase family. Non-receptor class dual specificity subfamily.</text>
</comment>
<dbReference type="Proteomes" id="UP000245771">
    <property type="component" value="Unassembled WGS sequence"/>
</dbReference>
<dbReference type="SMART" id="SM00195">
    <property type="entry name" value="DSPc"/>
    <property type="match status" value="1"/>
</dbReference>
<dbReference type="InterPro" id="IPR029021">
    <property type="entry name" value="Prot-tyrosine_phosphatase-like"/>
</dbReference>
<dbReference type="InterPro" id="IPR020422">
    <property type="entry name" value="TYR_PHOSPHATASE_DUAL_dom"/>
</dbReference>
<feature type="compositionally biased region" description="Polar residues" evidence="5">
    <location>
        <begin position="495"/>
        <end position="505"/>
    </location>
</feature>
<feature type="domain" description="Tyrosine specific protein phosphatases" evidence="7">
    <location>
        <begin position="126"/>
        <end position="168"/>
    </location>
</feature>
<dbReference type="CDD" id="cd14498">
    <property type="entry name" value="DSP"/>
    <property type="match status" value="1"/>
</dbReference>
<feature type="compositionally biased region" description="Polar residues" evidence="5">
    <location>
        <begin position="278"/>
        <end position="297"/>
    </location>
</feature>
<dbReference type="STRING" id="1280837.A0A316VMX4"/>
<feature type="compositionally biased region" description="Gly residues" evidence="5">
    <location>
        <begin position="241"/>
        <end position="250"/>
    </location>
</feature>
<evidence type="ECO:0000256" key="5">
    <source>
        <dbReference type="SAM" id="MobiDB-lite"/>
    </source>
</evidence>